<evidence type="ECO:0000313" key="2">
    <source>
        <dbReference type="EMBL" id="RJG26046.1"/>
    </source>
</evidence>
<dbReference type="Pfam" id="PF13673">
    <property type="entry name" value="Acetyltransf_10"/>
    <property type="match status" value="1"/>
</dbReference>
<dbReference type="RefSeq" id="WP_119791042.1">
    <property type="nucleotide sequence ID" value="NZ_QYZD01000002.1"/>
</dbReference>
<dbReference type="OrthoDB" id="9796171at2"/>
<dbReference type="CDD" id="cd04301">
    <property type="entry name" value="NAT_SF"/>
    <property type="match status" value="1"/>
</dbReference>
<dbReference type="Proteomes" id="UP000266177">
    <property type="component" value="Unassembled WGS sequence"/>
</dbReference>
<dbReference type="EMBL" id="QYZD01000002">
    <property type="protein sequence ID" value="RJG26046.1"/>
    <property type="molecule type" value="Genomic_DNA"/>
</dbReference>
<dbReference type="AlphaFoldDB" id="A0A3A3H7N8"/>
<comment type="caution">
    <text evidence="2">The sequence shown here is derived from an EMBL/GenBank/DDBJ whole genome shotgun (WGS) entry which is preliminary data.</text>
</comment>
<feature type="domain" description="N-acetyltransferase" evidence="1">
    <location>
        <begin position="4"/>
        <end position="147"/>
    </location>
</feature>
<dbReference type="InterPro" id="IPR000182">
    <property type="entry name" value="GNAT_dom"/>
</dbReference>
<dbReference type="PANTHER" id="PTHR13355:SF9">
    <property type="entry name" value="ACETYLTRANSFERASE BSU40680-RELATED"/>
    <property type="match status" value="1"/>
</dbReference>
<sequence length="147" mass="16458">MAAEVIEVKTEGQLQQCLEIRMEVFVEEQKVPVEEEIDDLDHLDAESNHILITVDGQIAATGRIKWLDETTAKMQRIAVLKSFRGSGIGRSLMVAMEQLARSMGAEKSVLDGQCQAEGFYHSLGYTTVSEEPFYDAGILHVRMEKKL</sequence>
<name>A0A3A3H7N8_PANTH</name>
<dbReference type="SUPFAM" id="SSF55729">
    <property type="entry name" value="Acyl-CoA N-acyltransferases (Nat)"/>
    <property type="match status" value="1"/>
</dbReference>
<reference evidence="2 3" key="1">
    <citation type="submission" date="2018-09" db="EMBL/GenBank/DDBJ databases">
        <title>Paenibacillus SK2017-BO5.</title>
        <authorList>
            <person name="Piskunova J.V."/>
            <person name="Dubiley S.A."/>
            <person name="Severinov K.V."/>
        </authorList>
    </citation>
    <scope>NUCLEOTIDE SEQUENCE [LARGE SCALE GENOMIC DNA]</scope>
    <source>
        <strain evidence="2 3">BO5</strain>
    </source>
</reference>
<dbReference type="PANTHER" id="PTHR13355">
    <property type="entry name" value="GLUCOSAMINE 6-PHOSPHATE N-ACETYLTRANSFERASE"/>
    <property type="match status" value="1"/>
</dbReference>
<keyword evidence="2" id="KW-0808">Transferase</keyword>
<dbReference type="InterPro" id="IPR016181">
    <property type="entry name" value="Acyl_CoA_acyltransferase"/>
</dbReference>
<gene>
    <name evidence="2" type="ORF">DQX05_03885</name>
</gene>
<accession>A0A3A3H7N8</accession>
<protein>
    <submittedName>
        <fullName evidence="2">GNAT family N-acetyltransferase</fullName>
    </submittedName>
</protein>
<dbReference type="PROSITE" id="PS51186">
    <property type="entry name" value="GNAT"/>
    <property type="match status" value="1"/>
</dbReference>
<evidence type="ECO:0000313" key="3">
    <source>
        <dbReference type="Proteomes" id="UP000266177"/>
    </source>
</evidence>
<evidence type="ECO:0000259" key="1">
    <source>
        <dbReference type="PROSITE" id="PS51186"/>
    </source>
</evidence>
<dbReference type="GO" id="GO:0004343">
    <property type="term" value="F:glucosamine 6-phosphate N-acetyltransferase activity"/>
    <property type="evidence" value="ECO:0007669"/>
    <property type="project" value="TreeGrafter"/>
</dbReference>
<dbReference type="Gene3D" id="3.40.630.30">
    <property type="match status" value="1"/>
</dbReference>
<organism evidence="2 3">
    <name type="scientific">Paenibacillus thiaminolyticus</name>
    <name type="common">Bacillus thiaminolyticus</name>
    <dbReference type="NCBI Taxonomy" id="49283"/>
    <lineage>
        <taxon>Bacteria</taxon>
        <taxon>Bacillati</taxon>
        <taxon>Bacillota</taxon>
        <taxon>Bacilli</taxon>
        <taxon>Bacillales</taxon>
        <taxon>Paenibacillaceae</taxon>
        <taxon>Paenibacillus</taxon>
    </lineage>
</organism>
<dbReference type="InterPro" id="IPR039143">
    <property type="entry name" value="GNPNAT1-like"/>
</dbReference>
<proteinExistence type="predicted"/>